<comment type="caution">
    <text evidence="9">The sequence shown here is derived from an EMBL/GenBank/DDBJ whole genome shotgun (WGS) entry which is preliminary data.</text>
</comment>
<feature type="signal peptide" evidence="6">
    <location>
        <begin position="1"/>
        <end position="21"/>
    </location>
</feature>
<dbReference type="InterPro" id="IPR033985">
    <property type="entry name" value="SusD-like_N"/>
</dbReference>
<dbReference type="InterPro" id="IPR012944">
    <property type="entry name" value="SusD_RagB_dom"/>
</dbReference>
<gene>
    <name evidence="9" type="ORF">FRY97_11405</name>
</gene>
<comment type="subcellular location">
    <subcellularLocation>
        <location evidence="1">Cell outer membrane</location>
    </subcellularLocation>
</comment>
<evidence type="ECO:0000259" key="7">
    <source>
        <dbReference type="Pfam" id="PF07980"/>
    </source>
</evidence>
<evidence type="ECO:0000256" key="3">
    <source>
        <dbReference type="ARBA" id="ARBA00022729"/>
    </source>
</evidence>
<dbReference type="EMBL" id="VOOR01000021">
    <property type="protein sequence ID" value="TXB62942.1"/>
    <property type="molecule type" value="Genomic_DNA"/>
</dbReference>
<dbReference type="CDD" id="cd08977">
    <property type="entry name" value="SusD"/>
    <property type="match status" value="1"/>
</dbReference>
<evidence type="ECO:0000259" key="8">
    <source>
        <dbReference type="Pfam" id="PF14322"/>
    </source>
</evidence>
<sequence length="491" mass="53913">MVMRSLTLFFSATLLLGTACQGLLDVAPQDQISNEEALSSPEGIQAAMAGAYSTLGESGYYLRAMVAYPELAGHLAPNPDAVSSGDFSGNLATPIVDLRDAHSFALQPTYEDSSLDEFYRVLYILLGRVNNILEALPAVEGLTEAERNSLQGEALALRALAHFDLLRLYAQPYRFTPNAAHPGVVLLDAPLPVTARPARSTVAEGFSLVEADLLQAITLLNSFAQRTTEAVWLTPTAARGLLARIYAYRENWEGVVEQASRVIESGGLALLNPGEYVDTWAQQLPSPEAIWYVDLQRHRNADPSSTGLIFSMARVAGVPEDLEVVPYARVSNDLLSLYGEEDLRRELFIEVGGQAYCRKYSLRPNYVSNFPILRLSELFLLRAEAYAALGQDALAQADYNLIHQRAVDDAPAIGLTGQALRDEIFKERRRELALEGHLLFDLARTGRGVERQDCLPGNLNCSLPFPDFRFVLPIPQSALNANPNLTQNEGY</sequence>
<dbReference type="Pfam" id="PF14322">
    <property type="entry name" value="SusD-like_3"/>
    <property type="match status" value="1"/>
</dbReference>
<evidence type="ECO:0000256" key="4">
    <source>
        <dbReference type="ARBA" id="ARBA00023136"/>
    </source>
</evidence>
<name>A0A5C6RNH6_9BACT</name>
<dbReference type="InterPro" id="IPR011990">
    <property type="entry name" value="TPR-like_helical_dom_sf"/>
</dbReference>
<reference evidence="9 10" key="1">
    <citation type="submission" date="2019-08" db="EMBL/GenBank/DDBJ databases">
        <title>Genome of Phaeodactylibacter luteus.</title>
        <authorList>
            <person name="Bowman J.P."/>
        </authorList>
    </citation>
    <scope>NUCLEOTIDE SEQUENCE [LARGE SCALE GENOMIC DNA]</scope>
    <source>
        <strain evidence="9 10">KCTC 42180</strain>
    </source>
</reference>
<keyword evidence="10" id="KW-1185">Reference proteome</keyword>
<evidence type="ECO:0000313" key="10">
    <source>
        <dbReference type="Proteomes" id="UP000321580"/>
    </source>
</evidence>
<dbReference type="GO" id="GO:0009279">
    <property type="term" value="C:cell outer membrane"/>
    <property type="evidence" value="ECO:0007669"/>
    <property type="project" value="UniProtKB-SubCell"/>
</dbReference>
<comment type="similarity">
    <text evidence="2">Belongs to the SusD family.</text>
</comment>
<feature type="domain" description="SusD-like N-terminal" evidence="8">
    <location>
        <begin position="109"/>
        <end position="246"/>
    </location>
</feature>
<feature type="chain" id="PRO_5022908871" evidence="6">
    <location>
        <begin position="22"/>
        <end position="491"/>
    </location>
</feature>
<dbReference type="Pfam" id="PF07980">
    <property type="entry name" value="SusD_RagB"/>
    <property type="match status" value="1"/>
</dbReference>
<evidence type="ECO:0000256" key="1">
    <source>
        <dbReference type="ARBA" id="ARBA00004442"/>
    </source>
</evidence>
<organism evidence="9 10">
    <name type="scientific">Phaeodactylibacter luteus</name>
    <dbReference type="NCBI Taxonomy" id="1564516"/>
    <lineage>
        <taxon>Bacteria</taxon>
        <taxon>Pseudomonadati</taxon>
        <taxon>Bacteroidota</taxon>
        <taxon>Saprospiria</taxon>
        <taxon>Saprospirales</taxon>
        <taxon>Haliscomenobacteraceae</taxon>
        <taxon>Phaeodactylibacter</taxon>
    </lineage>
</organism>
<protein>
    <submittedName>
        <fullName evidence="9">RagB/SusD family nutrient uptake outer membrane protein</fullName>
    </submittedName>
</protein>
<evidence type="ECO:0000256" key="5">
    <source>
        <dbReference type="ARBA" id="ARBA00023237"/>
    </source>
</evidence>
<dbReference type="Gene3D" id="1.25.40.390">
    <property type="match status" value="1"/>
</dbReference>
<dbReference type="Proteomes" id="UP000321580">
    <property type="component" value="Unassembled WGS sequence"/>
</dbReference>
<dbReference type="SUPFAM" id="SSF48452">
    <property type="entry name" value="TPR-like"/>
    <property type="match status" value="1"/>
</dbReference>
<accession>A0A5C6RNH6</accession>
<dbReference type="PROSITE" id="PS51257">
    <property type="entry name" value="PROKAR_LIPOPROTEIN"/>
    <property type="match status" value="1"/>
</dbReference>
<keyword evidence="4" id="KW-0472">Membrane</keyword>
<keyword evidence="3 6" id="KW-0732">Signal</keyword>
<evidence type="ECO:0000256" key="2">
    <source>
        <dbReference type="ARBA" id="ARBA00006275"/>
    </source>
</evidence>
<evidence type="ECO:0000313" key="9">
    <source>
        <dbReference type="EMBL" id="TXB62942.1"/>
    </source>
</evidence>
<dbReference type="AlphaFoldDB" id="A0A5C6RNH6"/>
<dbReference type="OrthoDB" id="1097931at2"/>
<proteinExistence type="inferred from homology"/>
<keyword evidence="5" id="KW-0998">Cell outer membrane</keyword>
<feature type="domain" description="RagB/SusD" evidence="7">
    <location>
        <begin position="368"/>
        <end position="491"/>
    </location>
</feature>
<evidence type="ECO:0000256" key="6">
    <source>
        <dbReference type="SAM" id="SignalP"/>
    </source>
</evidence>